<comment type="subcellular location">
    <subcellularLocation>
        <location evidence="3">Secreted</location>
        <location evidence="3">Extracellular space</location>
    </subcellularLocation>
</comment>
<evidence type="ECO:0000256" key="11">
    <source>
        <dbReference type="ARBA" id="ARBA00022837"/>
    </source>
</evidence>
<dbReference type="PANTHER" id="PTHR14218">
    <property type="entry name" value="PROTEASE S8 TRIPEPTIDYL PEPTIDASE I CLN2"/>
    <property type="match status" value="1"/>
</dbReference>
<evidence type="ECO:0000256" key="15">
    <source>
        <dbReference type="PROSITE-ProRule" id="PRU01032"/>
    </source>
</evidence>
<dbReference type="GO" id="GO:0004252">
    <property type="term" value="F:serine-type endopeptidase activity"/>
    <property type="evidence" value="ECO:0007669"/>
    <property type="project" value="UniProtKB-UniRule"/>
</dbReference>
<dbReference type="GO" id="GO:0046872">
    <property type="term" value="F:metal ion binding"/>
    <property type="evidence" value="ECO:0007669"/>
    <property type="project" value="UniProtKB-UniRule"/>
</dbReference>
<keyword evidence="14" id="KW-0325">Glycoprotein</keyword>
<evidence type="ECO:0000313" key="19">
    <source>
        <dbReference type="Proteomes" id="UP001310594"/>
    </source>
</evidence>
<dbReference type="CDD" id="cd11377">
    <property type="entry name" value="Pro-peptidase_S53"/>
    <property type="match status" value="1"/>
</dbReference>
<dbReference type="Proteomes" id="UP001310594">
    <property type="component" value="Unassembled WGS sequence"/>
</dbReference>
<dbReference type="GO" id="GO:0005576">
    <property type="term" value="C:extracellular region"/>
    <property type="evidence" value="ECO:0007669"/>
    <property type="project" value="UniProtKB-SubCell"/>
</dbReference>
<feature type="binding site" evidence="15">
    <location>
        <position position="577"/>
    </location>
    <ligand>
        <name>Ca(2+)</name>
        <dbReference type="ChEBI" id="CHEBI:29108"/>
    </ligand>
</feature>
<comment type="catalytic activity">
    <reaction evidence="1">
        <text>Release of an N-terminal tripeptide from a polypeptide.</text>
        <dbReference type="EC" id="3.4.14.10"/>
    </reaction>
</comment>
<keyword evidence="7 15" id="KW-0479">Metal-binding</keyword>
<evidence type="ECO:0000256" key="2">
    <source>
        <dbReference type="ARBA" id="ARBA00002451"/>
    </source>
</evidence>
<evidence type="ECO:0000256" key="3">
    <source>
        <dbReference type="ARBA" id="ARBA00004239"/>
    </source>
</evidence>
<evidence type="ECO:0000256" key="7">
    <source>
        <dbReference type="ARBA" id="ARBA00022723"/>
    </source>
</evidence>
<dbReference type="FunFam" id="3.40.50.200:FF:000015">
    <property type="entry name" value="Tripeptidyl peptidase A"/>
    <property type="match status" value="1"/>
</dbReference>
<dbReference type="InterPro" id="IPR030400">
    <property type="entry name" value="Sedolisin_dom"/>
</dbReference>
<dbReference type="InterPro" id="IPR015366">
    <property type="entry name" value="S53_propep"/>
</dbReference>
<evidence type="ECO:0000256" key="6">
    <source>
        <dbReference type="ARBA" id="ARBA00022670"/>
    </source>
</evidence>
<organism evidence="18 19">
    <name type="scientific">Elasticomyces elasticus</name>
    <dbReference type="NCBI Taxonomy" id="574655"/>
    <lineage>
        <taxon>Eukaryota</taxon>
        <taxon>Fungi</taxon>
        <taxon>Dikarya</taxon>
        <taxon>Ascomycota</taxon>
        <taxon>Pezizomycotina</taxon>
        <taxon>Dothideomycetes</taxon>
        <taxon>Dothideomycetidae</taxon>
        <taxon>Mycosphaerellales</taxon>
        <taxon>Teratosphaeriaceae</taxon>
        <taxon>Elasticomyces</taxon>
    </lineage>
</organism>
<keyword evidence="10 15" id="KW-0720">Serine protease</keyword>
<evidence type="ECO:0000256" key="1">
    <source>
        <dbReference type="ARBA" id="ARBA00001910"/>
    </source>
</evidence>
<dbReference type="PROSITE" id="PS51695">
    <property type="entry name" value="SEDOLISIN"/>
    <property type="match status" value="1"/>
</dbReference>
<dbReference type="GO" id="GO:0008240">
    <property type="term" value="F:tripeptidyl-peptidase activity"/>
    <property type="evidence" value="ECO:0007669"/>
    <property type="project" value="UniProtKB-EC"/>
</dbReference>
<evidence type="ECO:0000259" key="17">
    <source>
        <dbReference type="PROSITE" id="PS51695"/>
    </source>
</evidence>
<evidence type="ECO:0000256" key="5">
    <source>
        <dbReference type="ARBA" id="ARBA00022525"/>
    </source>
</evidence>
<evidence type="ECO:0000256" key="4">
    <source>
        <dbReference type="ARBA" id="ARBA00012462"/>
    </source>
</evidence>
<feature type="binding site" evidence="15">
    <location>
        <position position="543"/>
    </location>
    <ligand>
        <name>Ca(2+)</name>
        <dbReference type="ChEBI" id="CHEBI:29108"/>
    </ligand>
</feature>
<evidence type="ECO:0000256" key="16">
    <source>
        <dbReference type="SAM" id="SignalP"/>
    </source>
</evidence>
<feature type="chain" id="PRO_5042865551" description="tripeptidyl-peptidase II" evidence="16">
    <location>
        <begin position="19"/>
        <end position="605"/>
    </location>
</feature>
<accession>A0AAN7WC99</accession>
<feature type="active site" description="Charge relay system" evidence="15">
    <location>
        <position position="286"/>
    </location>
</feature>
<keyword evidence="8 16" id="KW-0732">Signal</keyword>
<keyword evidence="9 15" id="KW-0378">Hydrolase</keyword>
<reference evidence="18" key="1">
    <citation type="submission" date="2023-08" db="EMBL/GenBank/DDBJ databases">
        <title>Black Yeasts Isolated from many extreme environments.</title>
        <authorList>
            <person name="Coleine C."/>
            <person name="Stajich J.E."/>
            <person name="Selbmann L."/>
        </authorList>
    </citation>
    <scope>NUCLEOTIDE SEQUENCE</scope>
    <source>
        <strain evidence="18">CCFEE 5810</strain>
    </source>
</reference>
<evidence type="ECO:0000256" key="12">
    <source>
        <dbReference type="ARBA" id="ARBA00023026"/>
    </source>
</evidence>
<protein>
    <recommendedName>
        <fullName evidence="4">tripeptidyl-peptidase II</fullName>
        <ecNumber evidence="4">3.4.14.10</ecNumber>
    </recommendedName>
</protein>
<dbReference type="InterPro" id="IPR023828">
    <property type="entry name" value="Peptidase_S8_Ser-AS"/>
</dbReference>
<comment type="caution">
    <text evidence="18">The sequence shown here is derived from an EMBL/GenBank/DDBJ whole genome shotgun (WGS) entry which is preliminary data.</text>
</comment>
<dbReference type="Gene3D" id="3.40.50.200">
    <property type="entry name" value="Peptidase S8/S53 domain"/>
    <property type="match status" value="1"/>
</dbReference>
<dbReference type="Pfam" id="PF09286">
    <property type="entry name" value="Pro-kuma_activ"/>
    <property type="match status" value="1"/>
</dbReference>
<dbReference type="SUPFAM" id="SSF54897">
    <property type="entry name" value="Protease propeptides/inhibitors"/>
    <property type="match status" value="1"/>
</dbReference>
<keyword evidence="13" id="KW-0865">Zymogen</keyword>
<feature type="binding site" evidence="15">
    <location>
        <position position="575"/>
    </location>
    <ligand>
        <name>Ca(2+)</name>
        <dbReference type="ChEBI" id="CHEBI:29108"/>
    </ligand>
</feature>
<dbReference type="InterPro" id="IPR036852">
    <property type="entry name" value="Peptidase_S8/S53_dom_sf"/>
</dbReference>
<feature type="domain" description="Peptidase S53" evidence="17">
    <location>
        <begin position="209"/>
        <end position="597"/>
    </location>
</feature>
<feature type="signal peptide" evidence="16">
    <location>
        <begin position="1"/>
        <end position="18"/>
    </location>
</feature>
<comment type="function">
    <text evidence="2">Secreted tripeptidyl-peptidase which degrades proteins at acidic pHs and is involved in virulence.</text>
</comment>
<evidence type="ECO:0000256" key="14">
    <source>
        <dbReference type="ARBA" id="ARBA00023180"/>
    </source>
</evidence>
<dbReference type="EC" id="3.4.14.10" evidence="4"/>
<dbReference type="EMBL" id="JAVRQU010000002">
    <property type="protein sequence ID" value="KAK5706337.1"/>
    <property type="molecule type" value="Genomic_DNA"/>
</dbReference>
<name>A0AAN7WC99_9PEZI</name>
<dbReference type="GO" id="GO:0006508">
    <property type="term" value="P:proteolysis"/>
    <property type="evidence" value="ECO:0007669"/>
    <property type="project" value="UniProtKB-KW"/>
</dbReference>
<evidence type="ECO:0000313" key="18">
    <source>
        <dbReference type="EMBL" id="KAK5706337.1"/>
    </source>
</evidence>
<evidence type="ECO:0000256" key="9">
    <source>
        <dbReference type="ARBA" id="ARBA00022801"/>
    </source>
</evidence>
<gene>
    <name evidence="18" type="primary">SED2</name>
    <name evidence="18" type="ORF">LTR97_001325</name>
</gene>
<dbReference type="InterPro" id="IPR050819">
    <property type="entry name" value="Tripeptidyl-peptidase_I"/>
</dbReference>
<comment type="cofactor">
    <cofactor evidence="15">
        <name>Ca(2+)</name>
        <dbReference type="ChEBI" id="CHEBI:29108"/>
    </cofactor>
    <text evidence="15">Binds 1 Ca(2+) ion per subunit.</text>
</comment>
<dbReference type="SMART" id="SM00944">
    <property type="entry name" value="Pro-kuma_activ"/>
    <property type="match status" value="1"/>
</dbReference>
<evidence type="ECO:0000256" key="10">
    <source>
        <dbReference type="ARBA" id="ARBA00022825"/>
    </source>
</evidence>
<sequence length="605" mass="65946">MRGTFFTGLLALAASGYAGVLESVHSTPEGWIEIGRPSPTTRMHFRIAMTHPNEGLLEQTLYEISDPSHERYGKHLGRDELKGMLRPEAKATNAVLKWLADSGLDDADINSDGEWVNFVARLDTAEQMLDTQFHVYHNAMSNTEKIRTLSYSIPDELHEFVTMVQPTTRFGQMRPQGRRVFDMEIMGSARGKLGGAAAGGFNVTACNASITPSCLKELYNVKGYSLNNASSGYAAFNNFLEEYPRYSDLKTFEAEYAPYANGESFSWSSINGGLLKQNDTIDDSGEANLDVQYLLSMGYPVPIHAYSTGGRGPIAPDLDQPNATTAQNEPYLDFLTYILAQPDDELPHTLTTSYGEDEQSVPLAYRKTVCNMFGQLGARGVSVLFSSGDTGVGSACQTNDGKNTTRFLPIFPAACPFVTSVGGTYHIPEQAIAFSSGGFSDTWARPRYQNKAVSEYLSNLGDRWDSLYNKTGRGFPDVAAQSYKFHVIDQGQESLLSGTSASSPAFAGIIAILNGLRIQAGKPTLGFLNPWIYSTAYKALNDVVLGGSRGCTGEDIYSGLPTPFVPYASWNATPGWDPVTGYGTPDFQKLMALALNTTIGHHWKA</sequence>
<feature type="active site" description="Charge relay system" evidence="15">
    <location>
        <position position="290"/>
    </location>
</feature>
<keyword evidence="12" id="KW-0843">Virulence</keyword>
<dbReference type="PROSITE" id="PS00138">
    <property type="entry name" value="SUBTILASE_SER"/>
    <property type="match status" value="1"/>
</dbReference>
<proteinExistence type="predicted"/>
<keyword evidence="11 15" id="KW-0106">Calcium</keyword>
<keyword evidence="5" id="KW-0964">Secreted</keyword>
<feature type="active site" description="Charge relay system" evidence="15">
    <location>
        <position position="500"/>
    </location>
</feature>
<keyword evidence="6 15" id="KW-0645">Protease</keyword>
<dbReference type="CDD" id="cd04056">
    <property type="entry name" value="Peptidases_S53"/>
    <property type="match status" value="1"/>
</dbReference>
<dbReference type="AlphaFoldDB" id="A0AAN7WC99"/>
<dbReference type="PANTHER" id="PTHR14218:SF35">
    <property type="entry name" value="PEPTIDASE S53 DOMAIN-CONTAINING PROTEIN"/>
    <property type="match status" value="1"/>
</dbReference>
<evidence type="ECO:0000256" key="13">
    <source>
        <dbReference type="ARBA" id="ARBA00023145"/>
    </source>
</evidence>
<dbReference type="SUPFAM" id="SSF52743">
    <property type="entry name" value="Subtilisin-like"/>
    <property type="match status" value="1"/>
</dbReference>
<feature type="binding site" evidence="15">
    <location>
        <position position="542"/>
    </location>
    <ligand>
        <name>Ca(2+)</name>
        <dbReference type="ChEBI" id="CHEBI:29108"/>
    </ligand>
</feature>
<evidence type="ECO:0000256" key="8">
    <source>
        <dbReference type="ARBA" id="ARBA00022729"/>
    </source>
</evidence>